<protein>
    <submittedName>
        <fullName evidence="1">Uncharacterized protein</fullName>
    </submittedName>
</protein>
<dbReference type="Proteomes" id="UP001595681">
    <property type="component" value="Unassembled WGS sequence"/>
</dbReference>
<gene>
    <name evidence="1" type="ORF">ACFOKF_16415</name>
</gene>
<dbReference type="EMBL" id="JBHRVU010000004">
    <property type="protein sequence ID" value="MFC3442760.1"/>
    <property type="molecule type" value="Genomic_DNA"/>
</dbReference>
<reference evidence="2" key="1">
    <citation type="journal article" date="2019" name="Int. J. Syst. Evol. Microbiol.">
        <title>The Global Catalogue of Microorganisms (GCM) 10K type strain sequencing project: providing services to taxonomists for standard genome sequencing and annotation.</title>
        <authorList>
            <consortium name="The Broad Institute Genomics Platform"/>
            <consortium name="The Broad Institute Genome Sequencing Center for Infectious Disease"/>
            <person name="Wu L."/>
            <person name="Ma J."/>
        </authorList>
    </citation>
    <scope>NUCLEOTIDE SEQUENCE [LARGE SCALE GENOMIC DNA]</scope>
    <source>
        <strain evidence="2">CCM 7491</strain>
    </source>
</reference>
<accession>A0ABV7NK67</accession>
<evidence type="ECO:0000313" key="2">
    <source>
        <dbReference type="Proteomes" id="UP001595681"/>
    </source>
</evidence>
<organism evidence="1 2">
    <name type="scientific">Sphingobium rhizovicinum</name>
    <dbReference type="NCBI Taxonomy" id="432308"/>
    <lineage>
        <taxon>Bacteria</taxon>
        <taxon>Pseudomonadati</taxon>
        <taxon>Pseudomonadota</taxon>
        <taxon>Alphaproteobacteria</taxon>
        <taxon>Sphingomonadales</taxon>
        <taxon>Sphingomonadaceae</taxon>
        <taxon>Sphingobium</taxon>
    </lineage>
</organism>
<sequence length="121" mass="12877">MSWIILKQPHPLDAIWSQAMEAVSDAQHAVDAQPEDFSDAQNDALCAVLLKAIAVVIALPARDLSDSLVKLDLSGLGEDGPLSDFDHHEIMREACALADAAIVRGGKLLKAVPNLLEGVTL</sequence>
<comment type="caution">
    <text evidence="1">The sequence shown here is derived from an EMBL/GenBank/DDBJ whole genome shotgun (WGS) entry which is preliminary data.</text>
</comment>
<proteinExistence type="predicted"/>
<evidence type="ECO:0000313" key="1">
    <source>
        <dbReference type="EMBL" id="MFC3442760.1"/>
    </source>
</evidence>
<keyword evidence="2" id="KW-1185">Reference proteome</keyword>
<dbReference type="RefSeq" id="WP_380796993.1">
    <property type="nucleotide sequence ID" value="NZ_JBHRVU010000004.1"/>
</dbReference>
<name>A0ABV7NK67_9SPHN</name>